<evidence type="ECO:0000259" key="9">
    <source>
        <dbReference type="Pfam" id="PF00675"/>
    </source>
</evidence>
<keyword evidence="5" id="KW-0378">Hydrolase</keyword>
<keyword evidence="6" id="KW-0862">Zinc</keyword>
<dbReference type="PANTHER" id="PTHR11851">
    <property type="entry name" value="METALLOPROTEASE"/>
    <property type="match status" value="1"/>
</dbReference>
<dbReference type="GO" id="GO:0004222">
    <property type="term" value="F:metalloendopeptidase activity"/>
    <property type="evidence" value="ECO:0007669"/>
    <property type="project" value="TreeGrafter"/>
</dbReference>
<keyword evidence="8" id="KW-0496">Mitochondrion</keyword>
<evidence type="ECO:0000256" key="2">
    <source>
        <dbReference type="ARBA" id="ARBA00004173"/>
    </source>
</evidence>
<dbReference type="AlphaFoldDB" id="A0AAD8E0R2"/>
<keyword evidence="12" id="KW-1185">Reference proteome</keyword>
<keyword evidence="7" id="KW-0482">Metalloprotease</keyword>
<protein>
    <recommendedName>
        <fullName evidence="13">Mitochondrial processing peptidase beta subunit</fullName>
    </recommendedName>
</protein>
<evidence type="ECO:0000313" key="11">
    <source>
        <dbReference type="EMBL" id="KAJ8736749.1"/>
    </source>
</evidence>
<reference evidence="11" key="1">
    <citation type="submission" date="2023-03" db="EMBL/GenBank/DDBJ databases">
        <title>Chromosome-level genomes of two armyworms, Mythimna separata and Mythimna loreyi, provide insights into the biosynthesis and reception of sex pheromones.</title>
        <authorList>
            <person name="Zhao H."/>
        </authorList>
    </citation>
    <scope>NUCLEOTIDE SEQUENCE</scope>
    <source>
        <strain evidence="11">BeijingLab</strain>
        <tissue evidence="11">Pupa</tissue>
    </source>
</reference>
<gene>
    <name evidence="11" type="ORF">PYW07_000020</name>
</gene>
<dbReference type="Gene3D" id="3.30.830.10">
    <property type="entry name" value="Metalloenzyme, LuxS/M16 peptidase-like"/>
    <property type="match status" value="2"/>
</dbReference>
<evidence type="ECO:0000256" key="7">
    <source>
        <dbReference type="ARBA" id="ARBA00023049"/>
    </source>
</evidence>
<name>A0AAD8E0R2_MYTSE</name>
<dbReference type="GO" id="GO:0046872">
    <property type="term" value="F:metal ion binding"/>
    <property type="evidence" value="ECO:0007669"/>
    <property type="project" value="UniProtKB-KW"/>
</dbReference>
<evidence type="ECO:0000259" key="10">
    <source>
        <dbReference type="Pfam" id="PF05193"/>
    </source>
</evidence>
<evidence type="ECO:0000313" key="12">
    <source>
        <dbReference type="Proteomes" id="UP001231518"/>
    </source>
</evidence>
<dbReference type="InterPro" id="IPR011765">
    <property type="entry name" value="Pept_M16_N"/>
</dbReference>
<dbReference type="GO" id="GO:0005739">
    <property type="term" value="C:mitochondrion"/>
    <property type="evidence" value="ECO:0007669"/>
    <property type="project" value="UniProtKB-SubCell"/>
</dbReference>
<keyword evidence="4" id="KW-0479">Metal-binding</keyword>
<dbReference type="Pfam" id="PF05193">
    <property type="entry name" value="Peptidase_M16_C"/>
    <property type="match status" value="1"/>
</dbReference>
<evidence type="ECO:0008006" key="13">
    <source>
        <dbReference type="Google" id="ProtNLM"/>
    </source>
</evidence>
<evidence type="ECO:0000256" key="1">
    <source>
        <dbReference type="ARBA" id="ARBA00001947"/>
    </source>
</evidence>
<dbReference type="GO" id="GO:0006627">
    <property type="term" value="P:protein processing involved in protein targeting to mitochondrion"/>
    <property type="evidence" value="ECO:0007669"/>
    <property type="project" value="TreeGrafter"/>
</dbReference>
<keyword evidence="3" id="KW-0645">Protease</keyword>
<evidence type="ECO:0000256" key="5">
    <source>
        <dbReference type="ARBA" id="ARBA00022801"/>
    </source>
</evidence>
<organism evidence="11 12">
    <name type="scientific">Mythimna separata</name>
    <name type="common">Oriental armyworm</name>
    <name type="synonym">Pseudaletia separata</name>
    <dbReference type="NCBI Taxonomy" id="271217"/>
    <lineage>
        <taxon>Eukaryota</taxon>
        <taxon>Metazoa</taxon>
        <taxon>Ecdysozoa</taxon>
        <taxon>Arthropoda</taxon>
        <taxon>Hexapoda</taxon>
        <taxon>Insecta</taxon>
        <taxon>Pterygota</taxon>
        <taxon>Neoptera</taxon>
        <taxon>Endopterygota</taxon>
        <taxon>Lepidoptera</taxon>
        <taxon>Glossata</taxon>
        <taxon>Ditrysia</taxon>
        <taxon>Noctuoidea</taxon>
        <taxon>Noctuidae</taxon>
        <taxon>Noctuinae</taxon>
        <taxon>Hadenini</taxon>
        <taxon>Mythimna</taxon>
    </lineage>
</organism>
<feature type="domain" description="Peptidase M16 N-terminal" evidence="9">
    <location>
        <begin position="55"/>
        <end position="194"/>
    </location>
</feature>
<dbReference type="EMBL" id="JARGEI010000001">
    <property type="protein sequence ID" value="KAJ8736749.1"/>
    <property type="molecule type" value="Genomic_DNA"/>
</dbReference>
<evidence type="ECO:0000256" key="8">
    <source>
        <dbReference type="ARBA" id="ARBA00023128"/>
    </source>
</evidence>
<dbReference type="PANTHER" id="PTHR11851:SF149">
    <property type="entry name" value="GH01077P"/>
    <property type="match status" value="1"/>
</dbReference>
<dbReference type="InterPro" id="IPR011249">
    <property type="entry name" value="Metalloenz_LuxS/M16"/>
</dbReference>
<dbReference type="InterPro" id="IPR050361">
    <property type="entry name" value="MPP/UQCRC_Complex"/>
</dbReference>
<evidence type="ECO:0000256" key="4">
    <source>
        <dbReference type="ARBA" id="ARBA00022723"/>
    </source>
</evidence>
<comment type="cofactor">
    <cofactor evidence="1">
        <name>Zn(2+)</name>
        <dbReference type="ChEBI" id="CHEBI:29105"/>
    </cofactor>
</comment>
<accession>A0AAD8E0R2</accession>
<sequence>MLKTTGILKRQFKPLKTYNRCICYPPSFSHYLKNQPATRYSKLYNGVTIATAERDSCAACVGLFIDAGSRYESKQENGSAHFFEHIAFKSTNKRNKQCLLEHMESLGSRFKSIVTRELVAFYVECLSQDVPLATDVLVDCVFNNALDMAEIENQKKVIYSEMLEHDKDPGAVVMDYLYASAFQGTPLAQSVMGPSSNLYHFSGPSIGRYLSKCFDPCRTVLAAAGGVSHEQMTSLANCFLGGLEPIKCLDVSAHRYTGSEVRYRDDTMPAAHVIVAVEAPCLSDDERVAMEVARLVLGGWDRSQPAGEAHPSRVAREASSGLCDSYHTFNIAYKDCGLFGVHYVSDVMHLDDMMLLIQDEFMYLSLCVTESEVEKAKNILTTKILRKMDSPEGTCKDIGKWTLYHGCRPELAAQLHAVARVTAQHVRAACYRYLYDKCPVVTAVGPTEGLLPYTRTRSYMWWLRT</sequence>
<dbReference type="InterPro" id="IPR007863">
    <property type="entry name" value="Peptidase_M16_C"/>
</dbReference>
<dbReference type="SUPFAM" id="SSF63411">
    <property type="entry name" value="LuxS/MPP-like metallohydrolase"/>
    <property type="match status" value="2"/>
</dbReference>
<comment type="caution">
    <text evidence="11">The sequence shown here is derived from an EMBL/GenBank/DDBJ whole genome shotgun (WGS) entry which is preliminary data.</text>
</comment>
<proteinExistence type="predicted"/>
<evidence type="ECO:0000256" key="3">
    <source>
        <dbReference type="ARBA" id="ARBA00022670"/>
    </source>
</evidence>
<dbReference type="Pfam" id="PF00675">
    <property type="entry name" value="Peptidase_M16"/>
    <property type="match status" value="1"/>
</dbReference>
<evidence type="ECO:0000256" key="6">
    <source>
        <dbReference type="ARBA" id="ARBA00022833"/>
    </source>
</evidence>
<comment type="subcellular location">
    <subcellularLocation>
        <location evidence="2">Mitochondrion</location>
    </subcellularLocation>
</comment>
<feature type="domain" description="Peptidase M16 C-terminal" evidence="10">
    <location>
        <begin position="209"/>
        <end position="380"/>
    </location>
</feature>
<dbReference type="Proteomes" id="UP001231518">
    <property type="component" value="Chromosome 1"/>
</dbReference>